<accession>A0A6C0GK62</accession>
<organism evidence="2 3">
    <name type="scientific">Rhodocytophaga rosea</name>
    <dbReference type="NCBI Taxonomy" id="2704465"/>
    <lineage>
        <taxon>Bacteria</taxon>
        <taxon>Pseudomonadati</taxon>
        <taxon>Bacteroidota</taxon>
        <taxon>Cytophagia</taxon>
        <taxon>Cytophagales</taxon>
        <taxon>Rhodocytophagaceae</taxon>
        <taxon>Rhodocytophaga</taxon>
    </lineage>
</organism>
<evidence type="ECO:0008006" key="4">
    <source>
        <dbReference type="Google" id="ProtNLM"/>
    </source>
</evidence>
<keyword evidence="1" id="KW-0732">Signal</keyword>
<feature type="signal peptide" evidence="1">
    <location>
        <begin position="1"/>
        <end position="20"/>
    </location>
</feature>
<feature type="chain" id="PRO_5025639450" description="6-bladed beta-propeller" evidence="1">
    <location>
        <begin position="21"/>
        <end position="268"/>
    </location>
</feature>
<reference evidence="2 3" key="1">
    <citation type="submission" date="2020-01" db="EMBL/GenBank/DDBJ databases">
        <authorList>
            <person name="Kim M.K."/>
        </authorList>
    </citation>
    <scope>NUCLEOTIDE SEQUENCE [LARGE SCALE GENOMIC DNA]</scope>
    <source>
        <strain evidence="2 3">172606-1</strain>
    </source>
</reference>
<dbReference type="KEGG" id="rhoz:GXP67_15905"/>
<keyword evidence="3" id="KW-1185">Reference proteome</keyword>
<proteinExistence type="predicted"/>
<sequence length="268" mass="30458">MRKILLPALIILLTCASTIAQQLTLLKETNIANPVAVSADRYGNIIVGDAKGNVHKYDSTGVLLQTFSSPNTATISSIEAWPSLQILIFYRDIQQFSVLNRFLTPTLLSAPIHQEVAGFARAATLGSQENIWLFDDIELSLKKYNLATRKIDTNTPLSLILGDSEYAVNFMREYQNNLYLNDRNSGILVFDNLGNYKKNLHFADLTYFSFFENELYFTKDNTIYLFNLYTLSERQIKLPVGASYKYSLFAGAKLFLFTHKAMRIYLVK</sequence>
<dbReference type="EMBL" id="CP048222">
    <property type="protein sequence ID" value="QHT68020.1"/>
    <property type="molecule type" value="Genomic_DNA"/>
</dbReference>
<evidence type="ECO:0000313" key="2">
    <source>
        <dbReference type="EMBL" id="QHT68020.1"/>
    </source>
</evidence>
<dbReference type="Proteomes" id="UP000480178">
    <property type="component" value="Chromosome"/>
</dbReference>
<protein>
    <recommendedName>
        <fullName evidence="4">6-bladed beta-propeller</fullName>
    </recommendedName>
</protein>
<dbReference type="SUPFAM" id="SSF63829">
    <property type="entry name" value="Calcium-dependent phosphotriesterase"/>
    <property type="match status" value="1"/>
</dbReference>
<dbReference type="RefSeq" id="WP_162444041.1">
    <property type="nucleotide sequence ID" value="NZ_CP048222.1"/>
</dbReference>
<evidence type="ECO:0000313" key="3">
    <source>
        <dbReference type="Proteomes" id="UP000480178"/>
    </source>
</evidence>
<dbReference type="AlphaFoldDB" id="A0A6C0GK62"/>
<evidence type="ECO:0000256" key="1">
    <source>
        <dbReference type="SAM" id="SignalP"/>
    </source>
</evidence>
<name>A0A6C0GK62_9BACT</name>
<gene>
    <name evidence="2" type="ORF">GXP67_15905</name>
</gene>